<organism evidence="1 2">
    <name type="scientific">Agrobacterium vitis</name>
    <name type="common">Rhizobium vitis</name>
    <dbReference type="NCBI Taxonomy" id="373"/>
    <lineage>
        <taxon>Bacteria</taxon>
        <taxon>Pseudomonadati</taxon>
        <taxon>Pseudomonadota</taxon>
        <taxon>Alphaproteobacteria</taxon>
        <taxon>Hyphomicrobiales</taxon>
        <taxon>Rhizobiaceae</taxon>
        <taxon>Rhizobium/Agrobacterium group</taxon>
        <taxon>Agrobacterium</taxon>
    </lineage>
</organism>
<accession>A0AAE2RBN5</accession>
<dbReference type="RefSeq" id="WP_194416631.1">
    <property type="nucleotide sequence ID" value="NZ_JACXXJ020000005.1"/>
</dbReference>
<sequence>MTSSIAAIHVAKKQLGLDEDTYRAKLKNITGKPSAKDMTEAERQKVLKVFRGEGFAPAPAAAGRRKPLAGRYAKKLQALWIAGWNLGVVENRDDKALIAFVTRQTGLDHVRFLHHADDAKSAIEGLKRWLSREAGVGFGNTNGYDWLASDGAKIAWAQWKILHRGCSLMVRQGFDAEVIALAGEQVSWIGDLKASHWQMVMNALGERIRHRGDQVRG</sequence>
<comment type="caution">
    <text evidence="1">The sequence shown here is derived from an EMBL/GenBank/DDBJ whole genome shotgun (WGS) entry which is preliminary data.</text>
</comment>
<dbReference type="InterPro" id="IPR009363">
    <property type="entry name" value="Phage_Mu_Gp16"/>
</dbReference>
<proteinExistence type="predicted"/>
<dbReference type="Proteomes" id="UP000655037">
    <property type="component" value="Unassembled WGS sequence"/>
</dbReference>
<gene>
    <name evidence="1" type="ORF">IEI95_014760</name>
</gene>
<dbReference type="EMBL" id="JACXXJ020000005">
    <property type="protein sequence ID" value="MBF2715478.1"/>
    <property type="molecule type" value="Genomic_DNA"/>
</dbReference>
<name>A0AAE2RBN5_AGRVI</name>
<dbReference type="Pfam" id="PF06252">
    <property type="entry name" value="GemA"/>
    <property type="match status" value="1"/>
</dbReference>
<dbReference type="AlphaFoldDB" id="A0AAE2RBN5"/>
<evidence type="ECO:0000313" key="2">
    <source>
        <dbReference type="Proteomes" id="UP000655037"/>
    </source>
</evidence>
<evidence type="ECO:0000313" key="1">
    <source>
        <dbReference type="EMBL" id="MBF2715478.1"/>
    </source>
</evidence>
<reference evidence="1" key="1">
    <citation type="submission" date="2020-11" db="EMBL/GenBank/DDBJ databases">
        <title>Agrobacterium vitis strain K377 genome.</title>
        <authorList>
            <person name="Xi H."/>
        </authorList>
    </citation>
    <scope>NUCLEOTIDE SEQUENCE</scope>
    <source>
        <strain evidence="1">K377</strain>
    </source>
</reference>
<protein>
    <submittedName>
        <fullName evidence="1">Regulatory protein GemA</fullName>
    </submittedName>
</protein>